<keyword evidence="2" id="KW-1185">Reference proteome</keyword>
<accession>A0ABQ8SJY3</accession>
<evidence type="ECO:0000313" key="2">
    <source>
        <dbReference type="Proteomes" id="UP001148838"/>
    </source>
</evidence>
<sequence length="68" mass="7861">MAWNVGVKSVISIEPSVRWKFHDMMLTETFATEDIRIDDYYGVHILAKQGNRGRPEEVVVTSNFTYNP</sequence>
<organism evidence="1 2">
    <name type="scientific">Periplaneta americana</name>
    <name type="common">American cockroach</name>
    <name type="synonym">Blatta americana</name>
    <dbReference type="NCBI Taxonomy" id="6978"/>
    <lineage>
        <taxon>Eukaryota</taxon>
        <taxon>Metazoa</taxon>
        <taxon>Ecdysozoa</taxon>
        <taxon>Arthropoda</taxon>
        <taxon>Hexapoda</taxon>
        <taxon>Insecta</taxon>
        <taxon>Pterygota</taxon>
        <taxon>Neoptera</taxon>
        <taxon>Polyneoptera</taxon>
        <taxon>Dictyoptera</taxon>
        <taxon>Blattodea</taxon>
        <taxon>Blattoidea</taxon>
        <taxon>Blattidae</taxon>
        <taxon>Blattinae</taxon>
        <taxon>Periplaneta</taxon>
    </lineage>
</organism>
<gene>
    <name evidence="1" type="ORF">ANN_22727</name>
</gene>
<proteinExistence type="predicted"/>
<evidence type="ECO:0008006" key="3">
    <source>
        <dbReference type="Google" id="ProtNLM"/>
    </source>
</evidence>
<reference evidence="1 2" key="1">
    <citation type="journal article" date="2022" name="Allergy">
        <title>Genome assembly and annotation of Periplaneta americana reveal a comprehensive cockroach allergen profile.</title>
        <authorList>
            <person name="Wang L."/>
            <person name="Xiong Q."/>
            <person name="Saelim N."/>
            <person name="Wang L."/>
            <person name="Nong W."/>
            <person name="Wan A.T."/>
            <person name="Shi M."/>
            <person name="Liu X."/>
            <person name="Cao Q."/>
            <person name="Hui J.H.L."/>
            <person name="Sookrung N."/>
            <person name="Leung T.F."/>
            <person name="Tungtrongchitr A."/>
            <person name="Tsui S.K.W."/>
        </authorList>
    </citation>
    <scope>NUCLEOTIDE SEQUENCE [LARGE SCALE GENOMIC DNA]</scope>
    <source>
        <strain evidence="1">PWHHKU_190912</strain>
    </source>
</reference>
<dbReference type="Proteomes" id="UP001148838">
    <property type="component" value="Unassembled WGS sequence"/>
</dbReference>
<name>A0ABQ8SJY3_PERAM</name>
<dbReference type="EMBL" id="JAJSOF020000025">
    <property type="protein sequence ID" value="KAJ4434179.1"/>
    <property type="molecule type" value="Genomic_DNA"/>
</dbReference>
<evidence type="ECO:0000313" key="1">
    <source>
        <dbReference type="EMBL" id="KAJ4434179.1"/>
    </source>
</evidence>
<protein>
    <recommendedName>
        <fullName evidence="3">Per a allergen</fullName>
    </recommendedName>
</protein>
<comment type="caution">
    <text evidence="1">The sequence shown here is derived from an EMBL/GenBank/DDBJ whole genome shotgun (WGS) entry which is preliminary data.</text>
</comment>